<evidence type="ECO:0000256" key="2">
    <source>
        <dbReference type="SAM" id="Phobius"/>
    </source>
</evidence>
<reference evidence="4" key="1">
    <citation type="submission" date="2022-06" db="EMBL/GenBank/DDBJ databases">
        <title>WGS of actinobacteria.</title>
        <authorList>
            <person name="Thawai C."/>
        </authorList>
    </citation>
    <scope>NUCLEOTIDE SEQUENCE</scope>
    <source>
        <strain evidence="4">AA8</strain>
    </source>
</reference>
<dbReference type="EMBL" id="JANIID010000009">
    <property type="protein sequence ID" value="MCQ8770750.1"/>
    <property type="molecule type" value="Genomic_DNA"/>
</dbReference>
<gene>
    <name evidence="4" type="ORF">NQU55_13340</name>
</gene>
<organism evidence="4 5">
    <name type="scientific">Streptomyces telluris</name>
    <dbReference type="NCBI Taxonomy" id="2720021"/>
    <lineage>
        <taxon>Bacteria</taxon>
        <taxon>Bacillati</taxon>
        <taxon>Actinomycetota</taxon>
        <taxon>Actinomycetes</taxon>
        <taxon>Kitasatosporales</taxon>
        <taxon>Streptomycetaceae</taxon>
        <taxon>Streptomyces</taxon>
    </lineage>
</organism>
<sequence>MTGHRRGAHAQTQPGLRPPRNGVDPRARRWWTVQALLTVTGPLLLVAAALLVNSLLFFPGALPWLAPLVLAVLVLPAAGYVTAMPRLRCRVHAWEVGEAAVYASGGWLLRKRRIAPLSRVQTVDTVRGPLQSRYGLATVTVTTASTAGDVRITGVSDEAAEWIAARIADAARLVPGNGDAA</sequence>
<proteinExistence type="predicted"/>
<evidence type="ECO:0000313" key="5">
    <source>
        <dbReference type="Proteomes" id="UP001142374"/>
    </source>
</evidence>
<feature type="region of interest" description="Disordered" evidence="1">
    <location>
        <begin position="1"/>
        <end position="23"/>
    </location>
</feature>
<evidence type="ECO:0000259" key="3">
    <source>
        <dbReference type="Pfam" id="PF03703"/>
    </source>
</evidence>
<keyword evidence="5" id="KW-1185">Reference proteome</keyword>
<name>A0A9X2LIW8_9ACTN</name>
<comment type="caution">
    <text evidence="4">The sequence shown here is derived from an EMBL/GenBank/DDBJ whole genome shotgun (WGS) entry which is preliminary data.</text>
</comment>
<dbReference type="PANTHER" id="PTHR34473:SF3">
    <property type="entry name" value="TRANSMEMBRANE PROTEIN-RELATED"/>
    <property type="match status" value="1"/>
</dbReference>
<evidence type="ECO:0000313" key="4">
    <source>
        <dbReference type="EMBL" id="MCQ8770750.1"/>
    </source>
</evidence>
<feature type="domain" description="YdbS-like PH" evidence="3">
    <location>
        <begin position="93"/>
        <end position="164"/>
    </location>
</feature>
<protein>
    <submittedName>
        <fullName evidence="4">PH domain-containing protein</fullName>
    </submittedName>
</protein>
<evidence type="ECO:0000256" key="1">
    <source>
        <dbReference type="SAM" id="MobiDB-lite"/>
    </source>
</evidence>
<feature type="transmembrane region" description="Helical" evidence="2">
    <location>
        <begin position="35"/>
        <end position="58"/>
    </location>
</feature>
<dbReference type="PANTHER" id="PTHR34473">
    <property type="entry name" value="UPF0699 TRANSMEMBRANE PROTEIN YDBS"/>
    <property type="match status" value="1"/>
</dbReference>
<dbReference type="AlphaFoldDB" id="A0A9X2LIW8"/>
<dbReference type="Pfam" id="PF03703">
    <property type="entry name" value="bPH_2"/>
    <property type="match status" value="1"/>
</dbReference>
<keyword evidence="2" id="KW-0472">Membrane</keyword>
<dbReference type="InterPro" id="IPR005182">
    <property type="entry name" value="YdbS-like_PH"/>
</dbReference>
<keyword evidence="2" id="KW-1133">Transmembrane helix</keyword>
<dbReference type="RefSeq" id="WP_168095721.1">
    <property type="nucleotide sequence ID" value="NZ_JAATER010000474.1"/>
</dbReference>
<dbReference type="Proteomes" id="UP001142374">
    <property type="component" value="Unassembled WGS sequence"/>
</dbReference>
<accession>A0A9X2LIW8</accession>
<feature type="transmembrane region" description="Helical" evidence="2">
    <location>
        <begin position="64"/>
        <end position="83"/>
    </location>
</feature>
<keyword evidence="2" id="KW-0812">Transmembrane</keyword>